<evidence type="ECO:0000313" key="3">
    <source>
        <dbReference type="Proteomes" id="UP000438429"/>
    </source>
</evidence>
<feature type="region of interest" description="Disordered" evidence="1">
    <location>
        <begin position="207"/>
        <end position="228"/>
    </location>
</feature>
<feature type="region of interest" description="Disordered" evidence="1">
    <location>
        <begin position="133"/>
        <end position="194"/>
    </location>
</feature>
<dbReference type="AlphaFoldDB" id="A0A6A4T0V2"/>
<reference evidence="2 3" key="1">
    <citation type="submission" date="2019-06" db="EMBL/GenBank/DDBJ databases">
        <title>Draft genomes of female and male turbot (Scophthalmus maximus).</title>
        <authorList>
            <person name="Xu H."/>
            <person name="Xu X.-W."/>
            <person name="Shao C."/>
            <person name="Chen S."/>
        </authorList>
    </citation>
    <scope>NUCLEOTIDE SEQUENCE [LARGE SCALE GENOMIC DNA]</scope>
    <source>
        <strain evidence="2">Ysfricsl-2016a</strain>
        <tissue evidence="2">Blood</tissue>
    </source>
</reference>
<gene>
    <name evidence="2" type="ORF">F2P81_010812</name>
</gene>
<evidence type="ECO:0000313" key="2">
    <source>
        <dbReference type="EMBL" id="KAF0037938.1"/>
    </source>
</evidence>
<protein>
    <submittedName>
        <fullName evidence="2">Uncharacterized protein</fullName>
    </submittedName>
</protein>
<sequence>MYGRHPRLPLDMIFGLATDEEATSPRGYAEKWASRMKEAYKLATEKSKQSSSWGRKYYDRHMKGVVLKPGDRVLVRNLSERGGPGKLRAYWEDTVHVVKERFANGPVYKVTPETGGNRVRTLHRNLLHLVNDLPVELTQPPPELPARRQRGSPRHIPGPSTEPLKQGAQQRQSHAKRQSEWNPSSDSSDEDEPQYWLRIPVRKGLDSARVEPVCESQRHNTSGRSEQLLPLVQERQPRQSACVREQGGGVPDAGSRETDHMTHEEEWTEEEHVPVEHEQEELMPQDEVRRLVAEYVVEDMLPLSTVDSPAFRKLVGKIPIATSNDKMSLSWRPCCIDAVFGVKCFEDTCCET</sequence>
<evidence type="ECO:0000256" key="1">
    <source>
        <dbReference type="SAM" id="MobiDB-lite"/>
    </source>
</evidence>
<name>A0A6A4T0V2_SCOMX</name>
<dbReference type="Proteomes" id="UP000438429">
    <property type="component" value="Unassembled WGS sequence"/>
</dbReference>
<organism evidence="2 3">
    <name type="scientific">Scophthalmus maximus</name>
    <name type="common">Turbot</name>
    <name type="synonym">Psetta maxima</name>
    <dbReference type="NCBI Taxonomy" id="52904"/>
    <lineage>
        <taxon>Eukaryota</taxon>
        <taxon>Metazoa</taxon>
        <taxon>Chordata</taxon>
        <taxon>Craniata</taxon>
        <taxon>Vertebrata</taxon>
        <taxon>Euteleostomi</taxon>
        <taxon>Actinopterygii</taxon>
        <taxon>Neopterygii</taxon>
        <taxon>Teleostei</taxon>
        <taxon>Neoteleostei</taxon>
        <taxon>Acanthomorphata</taxon>
        <taxon>Carangaria</taxon>
        <taxon>Pleuronectiformes</taxon>
        <taxon>Pleuronectoidei</taxon>
        <taxon>Scophthalmidae</taxon>
        <taxon>Scophthalmus</taxon>
    </lineage>
</organism>
<proteinExistence type="predicted"/>
<dbReference type="EMBL" id="VEVO01000009">
    <property type="protein sequence ID" value="KAF0037938.1"/>
    <property type="molecule type" value="Genomic_DNA"/>
</dbReference>
<accession>A0A6A4T0V2</accession>
<comment type="caution">
    <text evidence="2">The sequence shown here is derived from an EMBL/GenBank/DDBJ whole genome shotgun (WGS) entry which is preliminary data.</text>
</comment>